<dbReference type="Proteomes" id="UP001151582">
    <property type="component" value="Unassembled WGS sequence"/>
</dbReference>
<reference evidence="13" key="1">
    <citation type="submission" date="2022-07" db="EMBL/GenBank/DDBJ databases">
        <title>Phylogenomic reconstructions and comparative analyses of Kickxellomycotina fungi.</title>
        <authorList>
            <person name="Reynolds N.K."/>
            <person name="Stajich J.E."/>
            <person name="Barry K."/>
            <person name="Grigoriev I.V."/>
            <person name="Crous P."/>
            <person name="Smith M.E."/>
        </authorList>
    </citation>
    <scope>NUCLEOTIDE SEQUENCE</scope>
    <source>
        <strain evidence="13">RSA 567</strain>
    </source>
</reference>
<feature type="region of interest" description="Disordered" evidence="11">
    <location>
        <begin position="462"/>
        <end position="506"/>
    </location>
</feature>
<feature type="transmembrane region" description="Helical" evidence="12">
    <location>
        <begin position="129"/>
        <end position="151"/>
    </location>
</feature>
<dbReference type="GO" id="GO:0032259">
    <property type="term" value="P:methylation"/>
    <property type="evidence" value="ECO:0007669"/>
    <property type="project" value="UniProtKB-KW"/>
</dbReference>
<comment type="caution">
    <text evidence="13">The sequence shown here is derived from an EMBL/GenBank/DDBJ whole genome shotgun (WGS) entry which is preliminary data.</text>
</comment>
<dbReference type="EC" id="2.1.1.17" evidence="13"/>
<keyword evidence="13" id="KW-0808">Transferase</keyword>
<accession>A0A9W8EAI4</accession>
<feature type="transmembrane region" description="Helical" evidence="12">
    <location>
        <begin position="51"/>
        <end position="70"/>
    </location>
</feature>
<name>A0A9W8EAI4_9FUNG</name>
<gene>
    <name evidence="13" type="primary">CHO2</name>
    <name evidence="13" type="ORF">H4R34_005672</name>
</gene>
<dbReference type="AlphaFoldDB" id="A0A9W8EAI4"/>
<organism evidence="13 14">
    <name type="scientific">Dimargaris verticillata</name>
    <dbReference type="NCBI Taxonomy" id="2761393"/>
    <lineage>
        <taxon>Eukaryota</taxon>
        <taxon>Fungi</taxon>
        <taxon>Fungi incertae sedis</taxon>
        <taxon>Zoopagomycota</taxon>
        <taxon>Kickxellomycotina</taxon>
        <taxon>Dimargaritomycetes</taxon>
        <taxon>Dimargaritales</taxon>
        <taxon>Dimargaritaceae</taxon>
        <taxon>Dimargaris</taxon>
    </lineage>
</organism>
<evidence type="ECO:0000256" key="5">
    <source>
        <dbReference type="ARBA" id="ARBA00022692"/>
    </source>
</evidence>
<dbReference type="EMBL" id="JANBQB010001298">
    <property type="protein sequence ID" value="KAJ1971644.1"/>
    <property type="molecule type" value="Genomic_DNA"/>
</dbReference>
<dbReference type="PANTHER" id="PTHR32138:SF0">
    <property type="entry name" value="PHOSPHATIDYLETHANOLAMINE N-METHYLTRANSFERASE"/>
    <property type="match status" value="1"/>
</dbReference>
<dbReference type="GO" id="GO:0012505">
    <property type="term" value="C:endomembrane system"/>
    <property type="evidence" value="ECO:0007669"/>
    <property type="project" value="UniProtKB-SubCell"/>
</dbReference>
<keyword evidence="7" id="KW-0443">Lipid metabolism</keyword>
<dbReference type="PANTHER" id="PTHR32138">
    <property type="entry name" value="PHOSPHATIDYLETHANOLAMINE N-METHYLTRANSFERASE"/>
    <property type="match status" value="1"/>
</dbReference>
<protein>
    <submittedName>
        <fullName evidence="13">Phosphatidylethanolamine N-methyltransferase</fullName>
        <ecNumber evidence="13">2.1.1.17</ecNumber>
    </submittedName>
</protein>
<evidence type="ECO:0000256" key="11">
    <source>
        <dbReference type="SAM" id="MobiDB-lite"/>
    </source>
</evidence>
<feature type="transmembrane region" description="Helical" evidence="12">
    <location>
        <begin position="12"/>
        <end position="31"/>
    </location>
</feature>
<evidence type="ECO:0000256" key="2">
    <source>
        <dbReference type="ARBA" id="ARBA00022516"/>
    </source>
</evidence>
<dbReference type="InterPro" id="IPR007318">
    <property type="entry name" value="Phopholipid_MeTrfase"/>
</dbReference>
<evidence type="ECO:0000256" key="3">
    <source>
        <dbReference type="ARBA" id="ARBA00022603"/>
    </source>
</evidence>
<keyword evidence="6 12" id="KW-1133">Transmembrane helix</keyword>
<evidence type="ECO:0000256" key="10">
    <source>
        <dbReference type="ARBA" id="ARBA00023264"/>
    </source>
</evidence>
<evidence type="ECO:0000313" key="14">
    <source>
        <dbReference type="Proteomes" id="UP001151582"/>
    </source>
</evidence>
<keyword evidence="14" id="KW-1185">Reference proteome</keyword>
<keyword evidence="8 12" id="KW-0472">Membrane</keyword>
<keyword evidence="2" id="KW-0444">Lipid biosynthesis</keyword>
<proteinExistence type="predicted"/>
<evidence type="ECO:0000256" key="9">
    <source>
        <dbReference type="ARBA" id="ARBA00023209"/>
    </source>
</evidence>
<keyword evidence="3 13" id="KW-0489">Methyltransferase</keyword>
<evidence type="ECO:0000313" key="13">
    <source>
        <dbReference type="EMBL" id="KAJ1971644.1"/>
    </source>
</evidence>
<keyword evidence="10" id="KW-1208">Phospholipid metabolism</keyword>
<evidence type="ECO:0000256" key="12">
    <source>
        <dbReference type="SAM" id="Phobius"/>
    </source>
</evidence>
<comment type="subcellular location">
    <subcellularLocation>
        <location evidence="1">Endomembrane system</location>
        <topology evidence="1">Multi-pass membrane protein</topology>
    </subcellularLocation>
</comment>
<evidence type="ECO:0000256" key="7">
    <source>
        <dbReference type="ARBA" id="ARBA00023098"/>
    </source>
</evidence>
<evidence type="ECO:0000256" key="1">
    <source>
        <dbReference type="ARBA" id="ARBA00004127"/>
    </source>
</evidence>
<keyword evidence="5 12" id="KW-0812">Transmembrane</keyword>
<keyword evidence="4" id="KW-0949">S-adenosyl-L-methionine</keyword>
<dbReference type="Pfam" id="PF04191">
    <property type="entry name" value="PEMT"/>
    <property type="match status" value="1"/>
</dbReference>
<dbReference type="OrthoDB" id="4583at2759"/>
<keyword evidence="9" id="KW-0594">Phospholipid biosynthesis</keyword>
<evidence type="ECO:0000256" key="6">
    <source>
        <dbReference type="ARBA" id="ARBA00022989"/>
    </source>
</evidence>
<evidence type="ECO:0000256" key="8">
    <source>
        <dbReference type="ARBA" id="ARBA00023136"/>
    </source>
</evidence>
<feature type="transmembrane region" description="Helical" evidence="12">
    <location>
        <begin position="195"/>
        <end position="216"/>
    </location>
</feature>
<dbReference type="GO" id="GO:0004608">
    <property type="term" value="F:phosphatidylethanolamine N-methyltransferase activity"/>
    <property type="evidence" value="ECO:0007669"/>
    <property type="project" value="UniProtKB-EC"/>
</dbReference>
<sequence length="655" mass="74001">MILFTNFDMFRASDVLVVLAVAQALAISLFSNLGGGTFLAFPVSLGRAVTAMQAIFWVMFRVHFLGWILYRQSSDKLWTRHFIKYGGTIAECFANWKILFNLAQVMNYVSYLLLTLQFYRAIDLTTDSYTFVLLRHTFGLLLILLHVWTALSVHEVLGDFGWFYGDFFIEEYPSSLYYTGIYRYLNNPEKIMGHAAFWGLTLIAGSWTMFAVTLFMQVSNTLFLKYVESPHMHRLYGGKVRQEAGVTKSVRNVQLIPTQLWELLRRDSSEHQEDAPAQLNERLMNHLLHHVRDTLEHALRETSDFVNGLIVDKAKPMLAEIVDDTKTVVAQSKVRLAASRSRGYLSQLTSYMDAYAVELMPPESCQDSRIRQLAQTPRFPASALSPTRDQLLLGDQAPTSPVKNQARNPIPIVYMLGEPIRVRWRAPAGHSLKDWIGIYKVTSNPSDSVTSVSSKRCYHYVDRDPEDDLSPSSSLAEPLTPPAVSTADMSPASCDSPTAQDAEDKGRKLRCGEVAFSDGTLPWEIGTYEIRYHFDDSHTVLTLTQPFEINLSPDSNVNASDPESVEVALLPYLQRCLATAHPRFRLTNVEDPFIEITELQARRVVYGIKLLFGIEFAWNVVHLDLNARRLAQRIAAAHKALAPFSSPKPDGQDPF</sequence>
<dbReference type="Gene3D" id="2.60.40.2840">
    <property type="match status" value="1"/>
</dbReference>
<evidence type="ECO:0000256" key="4">
    <source>
        <dbReference type="ARBA" id="ARBA00022691"/>
    </source>
</evidence>
<dbReference type="GO" id="GO:0006656">
    <property type="term" value="P:phosphatidylcholine biosynthetic process"/>
    <property type="evidence" value="ECO:0007669"/>
    <property type="project" value="TreeGrafter"/>
</dbReference>